<proteinExistence type="predicted"/>
<reference evidence="2" key="1">
    <citation type="submission" date="2022-10" db="EMBL/GenBank/DDBJ databases">
        <title>Culturing micro-colonial fungi from biological soil crusts in the Mojave desert and describing Neophaeococcomyces mojavensis, and introducing the new genera and species Taxawa tesnikishii.</title>
        <authorList>
            <person name="Kurbessoian T."/>
            <person name="Stajich J.E."/>
        </authorList>
    </citation>
    <scope>NUCLEOTIDE SEQUENCE</scope>
    <source>
        <strain evidence="2">TK_41</strain>
    </source>
</reference>
<dbReference type="InterPro" id="IPR041679">
    <property type="entry name" value="DNA2/NAM7-like_C"/>
</dbReference>
<evidence type="ECO:0000313" key="2">
    <source>
        <dbReference type="EMBL" id="KAJ9608169.1"/>
    </source>
</evidence>
<feature type="domain" description="DNA2/NAM7 helicase-like C-terminal" evidence="1">
    <location>
        <begin position="168"/>
        <end position="297"/>
    </location>
</feature>
<dbReference type="InterPro" id="IPR027417">
    <property type="entry name" value="P-loop_NTPase"/>
</dbReference>
<sequence>MTAPTNAATDRVAQAMSGCQRMTGIPFKHARFRTPGMAEVDMHKNPHNELNDSRLYGGTNVAYNSLINGFEEIQATRNLGRKTARKHYNVERRKAAEEVIKGFNGIITTGVSSGVQWLADNWAPTWFLSDEYGCGQTYLSLIPILSYVDHIEHPLPIGTKTAITNFAHFLNPRSSTLRTNENGSSYSAAEESAIIALVATLVSNNACDTGHIETITGYHAQNSILKRVAGTGGWDPENLEATARISTVQYAQSSERKVIIFGLTKRGLGLQHSLIVGGPLVNVASSRAEDMFLVIGHWRSVERLSADNWLRRTMMAYQTNNPNFVLDVGSAPFGFEHEREIEAGAHHEQPA</sequence>
<dbReference type="EMBL" id="JAPDRK010000010">
    <property type="protein sequence ID" value="KAJ9608169.1"/>
    <property type="molecule type" value="Genomic_DNA"/>
</dbReference>
<name>A0AA38X7D0_9EURO</name>
<accession>A0AA38X7D0</accession>
<dbReference type="Pfam" id="PF13087">
    <property type="entry name" value="AAA_12"/>
    <property type="match status" value="1"/>
</dbReference>
<dbReference type="Gene3D" id="3.40.50.300">
    <property type="entry name" value="P-loop containing nucleotide triphosphate hydrolases"/>
    <property type="match status" value="1"/>
</dbReference>
<gene>
    <name evidence="2" type="ORF">H2200_007157</name>
</gene>
<keyword evidence="3" id="KW-1185">Reference proteome</keyword>
<evidence type="ECO:0000313" key="3">
    <source>
        <dbReference type="Proteomes" id="UP001172673"/>
    </source>
</evidence>
<organism evidence="2 3">
    <name type="scientific">Cladophialophora chaetospira</name>
    <dbReference type="NCBI Taxonomy" id="386627"/>
    <lineage>
        <taxon>Eukaryota</taxon>
        <taxon>Fungi</taxon>
        <taxon>Dikarya</taxon>
        <taxon>Ascomycota</taxon>
        <taxon>Pezizomycotina</taxon>
        <taxon>Eurotiomycetes</taxon>
        <taxon>Chaetothyriomycetidae</taxon>
        <taxon>Chaetothyriales</taxon>
        <taxon>Herpotrichiellaceae</taxon>
        <taxon>Cladophialophora</taxon>
    </lineage>
</organism>
<comment type="caution">
    <text evidence="2">The sequence shown here is derived from an EMBL/GenBank/DDBJ whole genome shotgun (WGS) entry which is preliminary data.</text>
</comment>
<dbReference type="AlphaFoldDB" id="A0AA38X7D0"/>
<evidence type="ECO:0000259" key="1">
    <source>
        <dbReference type="Pfam" id="PF13087"/>
    </source>
</evidence>
<protein>
    <recommendedName>
        <fullName evidence="1">DNA2/NAM7 helicase-like C-terminal domain-containing protein</fullName>
    </recommendedName>
</protein>
<dbReference type="Proteomes" id="UP001172673">
    <property type="component" value="Unassembled WGS sequence"/>
</dbReference>